<protein>
    <submittedName>
        <fullName evidence="1">Uncharacterized protein</fullName>
    </submittedName>
</protein>
<gene>
    <name evidence="1" type="ordered locus">Ilyop_1655</name>
</gene>
<evidence type="ECO:0000313" key="2">
    <source>
        <dbReference type="Proteomes" id="UP000006875"/>
    </source>
</evidence>
<dbReference type="KEGG" id="ipo:Ilyop_1655"/>
<keyword evidence="2" id="KW-1185">Reference proteome</keyword>
<dbReference type="HOGENOM" id="CLU_147266_0_0_0"/>
<accession>E3H9N9</accession>
<name>E3H9N9_ILYPC</name>
<dbReference type="OrthoDB" id="1756859at2"/>
<dbReference type="InterPro" id="IPR009303">
    <property type="entry name" value="DUF960"/>
</dbReference>
<dbReference type="EMBL" id="CP002281">
    <property type="protein sequence ID" value="ADO83428.1"/>
    <property type="molecule type" value="Genomic_DNA"/>
</dbReference>
<evidence type="ECO:0000313" key="1">
    <source>
        <dbReference type="EMBL" id="ADO83428.1"/>
    </source>
</evidence>
<dbReference type="Pfam" id="PF06124">
    <property type="entry name" value="DUF960"/>
    <property type="match status" value="1"/>
</dbReference>
<reference evidence="1 2" key="1">
    <citation type="journal article" date="2010" name="Stand. Genomic Sci.">
        <title>Complete genome sequence of Ilyobacter polytropus type strain (CuHbu1).</title>
        <authorList>
            <person name="Sikorski J."/>
            <person name="Chertkov O."/>
            <person name="Lapidus A."/>
            <person name="Nolan M."/>
            <person name="Lucas S."/>
            <person name="Del Rio T.G."/>
            <person name="Tice H."/>
            <person name="Cheng J.F."/>
            <person name="Tapia R."/>
            <person name="Han C."/>
            <person name="Goodwin L."/>
            <person name="Pitluck S."/>
            <person name="Liolios K."/>
            <person name="Ivanova N."/>
            <person name="Mavromatis K."/>
            <person name="Mikhailova N."/>
            <person name="Pati A."/>
            <person name="Chen A."/>
            <person name="Palaniappan K."/>
            <person name="Land M."/>
            <person name="Hauser L."/>
            <person name="Chang Y.J."/>
            <person name="Jeffries C.D."/>
            <person name="Brambilla E."/>
            <person name="Yasawong M."/>
            <person name="Rohde M."/>
            <person name="Pukall R."/>
            <person name="Spring S."/>
            <person name="Goker M."/>
            <person name="Woyke T."/>
            <person name="Bristow J."/>
            <person name="Eisen J.A."/>
            <person name="Markowitz V."/>
            <person name="Hugenholtz P."/>
            <person name="Kyrpides N.C."/>
            <person name="Klenk H.P."/>
        </authorList>
    </citation>
    <scope>NUCLEOTIDE SEQUENCE [LARGE SCALE GENOMIC DNA]</scope>
    <source>
        <strain evidence="2">ATCC 51220 / DSM 2926 / LMG 16218 / CuHBu1</strain>
    </source>
</reference>
<dbReference type="STRING" id="572544.Ilyop_1655"/>
<organism evidence="1 2">
    <name type="scientific">Ilyobacter polytropus (strain ATCC 51220 / DSM 2926 / LMG 16218 / CuHBu1)</name>
    <dbReference type="NCBI Taxonomy" id="572544"/>
    <lineage>
        <taxon>Bacteria</taxon>
        <taxon>Fusobacteriati</taxon>
        <taxon>Fusobacteriota</taxon>
        <taxon>Fusobacteriia</taxon>
        <taxon>Fusobacteriales</taxon>
        <taxon>Fusobacteriaceae</taxon>
        <taxon>Ilyobacter</taxon>
    </lineage>
</organism>
<dbReference type="Gene3D" id="3.10.450.150">
    <property type="entry name" value="enterococcus faecalis protein"/>
    <property type="match status" value="1"/>
</dbReference>
<proteinExistence type="predicted"/>
<sequence>MFENNRYMTRGFQQEIPLELQLTIFQLIDELNTKGNMDYLQVFQLEAENEFIQRLEHRSESPEYKKKYRFVFTRPVTAMVFVIDDGDHTTAMLAEEY</sequence>
<dbReference type="AlphaFoldDB" id="E3H9N9"/>
<dbReference type="Proteomes" id="UP000006875">
    <property type="component" value="Chromosome"/>
</dbReference>